<dbReference type="Gene3D" id="1.10.1710.10">
    <property type="entry name" value="ProQ/FinO domain"/>
    <property type="match status" value="1"/>
</dbReference>
<dbReference type="SUPFAM" id="SSF48657">
    <property type="entry name" value="FinO-like"/>
    <property type="match status" value="1"/>
</dbReference>
<evidence type="ECO:0000256" key="2">
    <source>
        <dbReference type="ARBA" id="ARBA00022884"/>
    </source>
</evidence>
<evidence type="ECO:0000256" key="4">
    <source>
        <dbReference type="HAMAP-Rule" id="MF_00749"/>
    </source>
</evidence>
<proteinExistence type="inferred from homology"/>
<evidence type="ECO:0000256" key="5">
    <source>
        <dbReference type="SAM" id="MobiDB-lite"/>
    </source>
</evidence>
<gene>
    <name evidence="4 7" type="primary">proQ</name>
    <name evidence="7" type="ORF">EOE67_04490</name>
</gene>
<feature type="compositionally biased region" description="Basic and acidic residues" evidence="5">
    <location>
        <begin position="118"/>
        <end position="127"/>
    </location>
</feature>
<feature type="domain" description="ProQ/FinO" evidence="6">
    <location>
        <begin position="9"/>
        <end position="123"/>
    </location>
</feature>
<dbReference type="InterPro" id="IPR036442">
    <property type="entry name" value="ProQ/FinO_sf"/>
</dbReference>
<reference evidence="7 8" key="1">
    <citation type="submission" date="2019-01" db="EMBL/GenBank/DDBJ databases">
        <authorList>
            <person name="Chen W.-M."/>
        </authorList>
    </citation>
    <scope>NUCLEOTIDE SEQUENCE [LARGE SCALE GENOMIC DNA]</scope>
    <source>
        <strain evidence="7 8">KYPC3</strain>
    </source>
</reference>
<keyword evidence="1 4" id="KW-0963">Cytoplasm</keyword>
<dbReference type="SMART" id="SM00945">
    <property type="entry name" value="ProQ"/>
    <property type="match status" value="1"/>
</dbReference>
<dbReference type="InterPro" id="IPR016103">
    <property type="entry name" value="ProQ/FinO"/>
</dbReference>
<dbReference type="NCBIfam" id="NF003434">
    <property type="entry name" value="PRK04950.1"/>
    <property type="match status" value="1"/>
</dbReference>
<accession>A0A437R268</accession>
<dbReference type="Proteomes" id="UP000283077">
    <property type="component" value="Unassembled WGS sequence"/>
</dbReference>
<dbReference type="Pfam" id="PF04352">
    <property type="entry name" value="ProQ"/>
    <property type="match status" value="1"/>
</dbReference>
<dbReference type="GO" id="GO:0005829">
    <property type="term" value="C:cytosol"/>
    <property type="evidence" value="ECO:0007669"/>
    <property type="project" value="TreeGrafter"/>
</dbReference>
<sequence>MTSQVEPQVKPHNVKEIVALLAEQFPLCFSLTGEAKPLKIGIFQDLVARLQDNPLFSKTQLRQALRVYTSSWRYLDAVKAGIARIDLEGIAGDLVDEQQAEHAAKTLVESKAKAAEVRKAKALEHKARQQQQKPQADASQPATTDVAKTDKPAYKKNAPRTAAKPAKSSTLKENRPAKVATPVVAEKALQAVTTVDLVVGAKVLIKLGQNPMPATVVEVVKQDVVVQLASGMVVKTHSGSLYQA</sequence>
<dbReference type="HAMAP" id="MF_00749">
    <property type="entry name" value="ProQ"/>
    <property type="match status" value="1"/>
</dbReference>
<dbReference type="RefSeq" id="WP_127697852.1">
    <property type="nucleotide sequence ID" value="NZ_SACS01000003.1"/>
</dbReference>
<dbReference type="EMBL" id="SACS01000003">
    <property type="protein sequence ID" value="RVU40841.1"/>
    <property type="molecule type" value="Genomic_DNA"/>
</dbReference>
<keyword evidence="8" id="KW-1185">Reference proteome</keyword>
<dbReference type="OrthoDB" id="8421419at2"/>
<dbReference type="InterPro" id="IPR035236">
    <property type="entry name" value="ProQ_C"/>
</dbReference>
<evidence type="ECO:0000313" key="8">
    <source>
        <dbReference type="Proteomes" id="UP000283077"/>
    </source>
</evidence>
<protein>
    <recommendedName>
        <fullName evidence="4">RNA chaperone ProQ</fullName>
    </recommendedName>
</protein>
<dbReference type="GO" id="GO:0034057">
    <property type="term" value="F:RNA strand-exchange activity"/>
    <property type="evidence" value="ECO:0007669"/>
    <property type="project" value="UniProtKB-UniRule"/>
</dbReference>
<feature type="compositionally biased region" description="Low complexity" evidence="5">
    <location>
        <begin position="129"/>
        <end position="142"/>
    </location>
</feature>
<evidence type="ECO:0000256" key="3">
    <source>
        <dbReference type="ARBA" id="ARBA00023186"/>
    </source>
</evidence>
<comment type="caution">
    <text evidence="7">The sequence shown here is derived from an EMBL/GenBank/DDBJ whole genome shotgun (WGS) entry which is preliminary data.</text>
</comment>
<dbReference type="AlphaFoldDB" id="A0A437R268"/>
<organism evidence="7 8">
    <name type="scientific">Rheinheimera riviphila</name>
    <dbReference type="NCBI Taxonomy" id="1834037"/>
    <lineage>
        <taxon>Bacteria</taxon>
        <taxon>Pseudomonadati</taxon>
        <taxon>Pseudomonadota</taxon>
        <taxon>Gammaproteobacteria</taxon>
        <taxon>Chromatiales</taxon>
        <taxon>Chromatiaceae</taxon>
        <taxon>Rheinheimera</taxon>
    </lineage>
</organism>
<name>A0A437R268_9GAMM</name>
<keyword evidence="2 4" id="KW-0694">RNA-binding</keyword>
<dbReference type="GO" id="GO:0033592">
    <property type="term" value="F:RNA strand annealing activity"/>
    <property type="evidence" value="ECO:0007669"/>
    <property type="project" value="UniProtKB-UniRule"/>
</dbReference>
<dbReference type="PANTHER" id="PTHR38106:SF1">
    <property type="entry name" value="RNA CHAPERONE PROQ"/>
    <property type="match status" value="1"/>
</dbReference>
<comment type="function">
    <text evidence="4">RNA chaperone with significant RNA binding, RNA strand exchange and RNA duplexing activities.</text>
</comment>
<keyword evidence="3 4" id="KW-0143">Chaperone</keyword>
<dbReference type="GO" id="GO:0010608">
    <property type="term" value="P:post-transcriptional regulation of gene expression"/>
    <property type="evidence" value="ECO:0007669"/>
    <property type="project" value="InterPro"/>
</dbReference>
<feature type="region of interest" description="Disordered" evidence="5">
    <location>
        <begin position="118"/>
        <end position="176"/>
    </location>
</feature>
<evidence type="ECO:0000256" key="1">
    <source>
        <dbReference type="ARBA" id="ARBA00022490"/>
    </source>
</evidence>
<dbReference type="Pfam" id="PF17516">
    <property type="entry name" value="ProQ_C"/>
    <property type="match status" value="1"/>
</dbReference>
<comment type="subcellular location">
    <subcellularLocation>
        <location evidence="4">Cytoplasm</location>
    </subcellularLocation>
</comment>
<comment type="similarity">
    <text evidence="4">Belongs to the ProQ family.</text>
</comment>
<dbReference type="PANTHER" id="PTHR38106">
    <property type="entry name" value="RNA CHAPERONE PROQ"/>
    <property type="match status" value="1"/>
</dbReference>
<dbReference type="InterPro" id="IPR023529">
    <property type="entry name" value="ProQ"/>
</dbReference>
<evidence type="ECO:0000259" key="6">
    <source>
        <dbReference type="SMART" id="SM00945"/>
    </source>
</evidence>
<evidence type="ECO:0000313" key="7">
    <source>
        <dbReference type="EMBL" id="RVU40841.1"/>
    </source>
</evidence>